<dbReference type="RefSeq" id="XP_007712826.1">
    <property type="nucleotide sequence ID" value="XM_007714636.1"/>
</dbReference>
<evidence type="ECO:0000313" key="1">
    <source>
        <dbReference type="EMBL" id="EUC32901.1"/>
    </source>
</evidence>
<gene>
    <name evidence="1" type="ORF">COCCADRAFT_97591</name>
</gene>
<keyword evidence="2" id="KW-1185">Reference proteome</keyword>
<dbReference type="Proteomes" id="UP000053841">
    <property type="component" value="Unassembled WGS sequence"/>
</dbReference>
<evidence type="ECO:0000313" key="2">
    <source>
        <dbReference type="Proteomes" id="UP000053841"/>
    </source>
</evidence>
<dbReference type="EMBL" id="KI964622">
    <property type="protein sequence ID" value="EUC32901.1"/>
    <property type="molecule type" value="Genomic_DNA"/>
</dbReference>
<reference evidence="1 2" key="1">
    <citation type="journal article" date="2013" name="PLoS Genet.">
        <title>Comparative genome structure, secondary metabolite, and effector coding capacity across Cochliobolus pathogens.</title>
        <authorList>
            <person name="Condon B.J."/>
            <person name="Leng Y."/>
            <person name="Wu D."/>
            <person name="Bushley K.E."/>
            <person name="Ohm R.A."/>
            <person name="Otillar R."/>
            <person name="Martin J."/>
            <person name="Schackwitz W."/>
            <person name="Grimwood J."/>
            <person name="MohdZainudin N."/>
            <person name="Xue C."/>
            <person name="Wang R."/>
            <person name="Manning V.A."/>
            <person name="Dhillon B."/>
            <person name="Tu Z.J."/>
            <person name="Steffenson B.J."/>
            <person name="Salamov A."/>
            <person name="Sun H."/>
            <person name="Lowry S."/>
            <person name="LaButti K."/>
            <person name="Han J."/>
            <person name="Copeland A."/>
            <person name="Lindquist E."/>
            <person name="Barry K."/>
            <person name="Schmutz J."/>
            <person name="Baker S.E."/>
            <person name="Ciuffetti L.M."/>
            <person name="Grigoriev I.V."/>
            <person name="Zhong S."/>
            <person name="Turgeon B.G."/>
        </authorList>
    </citation>
    <scope>NUCLEOTIDE SEQUENCE [LARGE SCALE GENOMIC DNA]</scope>
    <source>
        <strain evidence="1 2">26-R-13</strain>
    </source>
</reference>
<name>W6YN89_COCC2</name>
<organism evidence="1 2">
    <name type="scientific">Cochliobolus carbonum (strain 26-R-13)</name>
    <name type="common">Maize leaf spot fungus</name>
    <name type="synonym">Bipolaris zeicola</name>
    <dbReference type="NCBI Taxonomy" id="930089"/>
    <lineage>
        <taxon>Eukaryota</taxon>
        <taxon>Fungi</taxon>
        <taxon>Dikarya</taxon>
        <taxon>Ascomycota</taxon>
        <taxon>Pezizomycotina</taxon>
        <taxon>Dothideomycetes</taxon>
        <taxon>Pleosporomycetidae</taxon>
        <taxon>Pleosporales</taxon>
        <taxon>Pleosporineae</taxon>
        <taxon>Pleosporaceae</taxon>
        <taxon>Bipolaris</taxon>
    </lineage>
</organism>
<sequence>MTRLLNISISLAKKYFVRLKVLYTKDKLKLRAMLVSNNFESQIRNQLSNDTMLWLWLWHT</sequence>
<protein>
    <submittedName>
        <fullName evidence="1">Uncharacterized protein</fullName>
    </submittedName>
</protein>
<accession>W6YN89</accession>
<dbReference type="HOGENOM" id="CLU_2941373_0_0_1"/>
<dbReference type="KEGG" id="bze:COCCADRAFT_97591"/>
<dbReference type="GeneID" id="19154401"/>
<proteinExistence type="predicted"/>
<dbReference type="AlphaFoldDB" id="W6YN89"/>